<name>A0ABT8AHG4_9HYPH</name>
<gene>
    <name evidence="1" type="ORF">QWZ18_01380</name>
</gene>
<sequence>MNVRADVTAGKSVPVGPLAREAGVSASGLYGLIARGEVGSIRIGKRIVVPAKVAAALLGMDLQQAA</sequence>
<dbReference type="RefSeq" id="WP_238292355.1">
    <property type="nucleotide sequence ID" value="NZ_BPQS01000053.1"/>
</dbReference>
<dbReference type="EMBL" id="JAUFPT010000002">
    <property type="protein sequence ID" value="MDN3569273.1"/>
    <property type="molecule type" value="Genomic_DNA"/>
</dbReference>
<keyword evidence="2" id="KW-1185">Reference proteome</keyword>
<proteinExistence type="predicted"/>
<protein>
    <recommendedName>
        <fullName evidence="3">Helix-turn-helix domain-containing protein</fullName>
    </recommendedName>
</protein>
<evidence type="ECO:0000313" key="1">
    <source>
        <dbReference type="EMBL" id="MDN3569273.1"/>
    </source>
</evidence>
<evidence type="ECO:0000313" key="2">
    <source>
        <dbReference type="Proteomes" id="UP001244297"/>
    </source>
</evidence>
<comment type="caution">
    <text evidence="1">The sequence shown here is derived from an EMBL/GenBank/DDBJ whole genome shotgun (WGS) entry which is preliminary data.</text>
</comment>
<dbReference type="Proteomes" id="UP001244297">
    <property type="component" value="Unassembled WGS sequence"/>
</dbReference>
<organism evidence="1 2">
    <name type="scientific">Methylobacterium longum</name>
    <dbReference type="NCBI Taxonomy" id="767694"/>
    <lineage>
        <taxon>Bacteria</taxon>
        <taxon>Pseudomonadati</taxon>
        <taxon>Pseudomonadota</taxon>
        <taxon>Alphaproteobacteria</taxon>
        <taxon>Hyphomicrobiales</taxon>
        <taxon>Methylobacteriaceae</taxon>
        <taxon>Methylobacterium</taxon>
    </lineage>
</organism>
<accession>A0ABT8AHG4</accession>
<reference evidence="2" key="1">
    <citation type="journal article" date="2019" name="Int. J. Syst. Evol. Microbiol.">
        <title>The Global Catalogue of Microorganisms (GCM) 10K type strain sequencing project: providing services to taxonomists for standard genome sequencing and annotation.</title>
        <authorList>
            <consortium name="The Broad Institute Genomics Platform"/>
            <consortium name="The Broad Institute Genome Sequencing Center for Infectious Disease"/>
            <person name="Wu L."/>
            <person name="Ma J."/>
        </authorList>
    </citation>
    <scope>NUCLEOTIDE SEQUENCE [LARGE SCALE GENOMIC DNA]</scope>
    <source>
        <strain evidence="2">CECT 7806</strain>
    </source>
</reference>
<evidence type="ECO:0008006" key="3">
    <source>
        <dbReference type="Google" id="ProtNLM"/>
    </source>
</evidence>